<dbReference type="Proteomes" id="UP001472677">
    <property type="component" value="Unassembled WGS sequence"/>
</dbReference>
<keyword evidence="2" id="KW-1185">Reference proteome</keyword>
<evidence type="ECO:0000313" key="1">
    <source>
        <dbReference type="EMBL" id="KAK8550569.1"/>
    </source>
</evidence>
<organism evidence="1 2">
    <name type="scientific">Hibiscus sabdariffa</name>
    <name type="common">roselle</name>
    <dbReference type="NCBI Taxonomy" id="183260"/>
    <lineage>
        <taxon>Eukaryota</taxon>
        <taxon>Viridiplantae</taxon>
        <taxon>Streptophyta</taxon>
        <taxon>Embryophyta</taxon>
        <taxon>Tracheophyta</taxon>
        <taxon>Spermatophyta</taxon>
        <taxon>Magnoliopsida</taxon>
        <taxon>eudicotyledons</taxon>
        <taxon>Gunneridae</taxon>
        <taxon>Pentapetalae</taxon>
        <taxon>rosids</taxon>
        <taxon>malvids</taxon>
        <taxon>Malvales</taxon>
        <taxon>Malvaceae</taxon>
        <taxon>Malvoideae</taxon>
        <taxon>Hibiscus</taxon>
    </lineage>
</organism>
<proteinExistence type="predicted"/>
<sequence>MSLELEDYFLPCSTTVEIAAFMSGSYGLKWNWVLGDSSQFMDCSLDKNCKAYPTKFLKTNESIAETLVSALLSNPNFNWGIFDGLTYCSLERRP</sequence>
<protein>
    <submittedName>
        <fullName evidence="1">Uncharacterized protein</fullName>
    </submittedName>
</protein>
<gene>
    <name evidence="1" type="ORF">V6N12_039271</name>
</gene>
<comment type="caution">
    <text evidence="1">The sequence shown here is derived from an EMBL/GenBank/DDBJ whole genome shotgun (WGS) entry which is preliminary data.</text>
</comment>
<reference evidence="1 2" key="1">
    <citation type="journal article" date="2024" name="G3 (Bethesda)">
        <title>Genome assembly of Hibiscus sabdariffa L. provides insights into metabolisms of medicinal natural products.</title>
        <authorList>
            <person name="Kim T."/>
        </authorList>
    </citation>
    <scope>NUCLEOTIDE SEQUENCE [LARGE SCALE GENOMIC DNA]</scope>
    <source>
        <strain evidence="1">TK-2024</strain>
        <tissue evidence="1">Old leaves</tissue>
    </source>
</reference>
<accession>A0ABR2E1G2</accession>
<evidence type="ECO:0000313" key="2">
    <source>
        <dbReference type="Proteomes" id="UP001472677"/>
    </source>
</evidence>
<dbReference type="EMBL" id="JBBPBM010000020">
    <property type="protein sequence ID" value="KAK8550569.1"/>
    <property type="molecule type" value="Genomic_DNA"/>
</dbReference>
<name>A0ABR2E1G2_9ROSI</name>